<reference evidence="2" key="1">
    <citation type="submission" date="2018-05" db="EMBL/GenBank/DDBJ databases">
        <authorList>
            <person name="Lanie J.A."/>
            <person name="Ng W.-L."/>
            <person name="Kazmierczak K.M."/>
            <person name="Andrzejewski T.M."/>
            <person name="Davidsen T.M."/>
            <person name="Wayne K.J."/>
            <person name="Tettelin H."/>
            <person name="Glass J.I."/>
            <person name="Rusch D."/>
            <person name="Podicherti R."/>
            <person name="Tsui H.-C.T."/>
            <person name="Winkler M.E."/>
        </authorList>
    </citation>
    <scope>NUCLEOTIDE SEQUENCE</scope>
</reference>
<dbReference type="InterPro" id="IPR001173">
    <property type="entry name" value="Glyco_trans_2-like"/>
</dbReference>
<dbReference type="PANTHER" id="PTHR43179">
    <property type="entry name" value="RHAMNOSYLTRANSFERASE WBBL"/>
    <property type="match status" value="1"/>
</dbReference>
<dbReference type="InterPro" id="IPR029044">
    <property type="entry name" value="Nucleotide-diphossugar_trans"/>
</dbReference>
<dbReference type="Pfam" id="PF00535">
    <property type="entry name" value="Glycos_transf_2"/>
    <property type="match status" value="1"/>
</dbReference>
<evidence type="ECO:0000259" key="1">
    <source>
        <dbReference type="Pfam" id="PF00535"/>
    </source>
</evidence>
<accession>A0A381TS40</accession>
<dbReference type="Gene3D" id="3.90.550.10">
    <property type="entry name" value="Spore Coat Polysaccharide Biosynthesis Protein SpsA, Chain A"/>
    <property type="match status" value="1"/>
</dbReference>
<gene>
    <name evidence="2" type="ORF">METZ01_LOCUS71719</name>
</gene>
<dbReference type="AlphaFoldDB" id="A0A381TS40"/>
<feature type="non-terminal residue" evidence="2">
    <location>
        <position position="1"/>
    </location>
</feature>
<evidence type="ECO:0000313" key="2">
    <source>
        <dbReference type="EMBL" id="SVA18865.1"/>
    </source>
</evidence>
<proteinExistence type="predicted"/>
<organism evidence="2">
    <name type="scientific">marine metagenome</name>
    <dbReference type="NCBI Taxonomy" id="408172"/>
    <lineage>
        <taxon>unclassified sequences</taxon>
        <taxon>metagenomes</taxon>
        <taxon>ecological metagenomes</taxon>
    </lineage>
</organism>
<dbReference type="EMBL" id="UINC01005070">
    <property type="protein sequence ID" value="SVA18865.1"/>
    <property type="molecule type" value="Genomic_DNA"/>
</dbReference>
<name>A0A381TS40_9ZZZZ</name>
<dbReference type="PANTHER" id="PTHR43179:SF10">
    <property type="entry name" value="GLYCOSYL TRANSFERASE"/>
    <property type="match status" value="1"/>
</dbReference>
<dbReference type="SUPFAM" id="SSF53448">
    <property type="entry name" value="Nucleotide-diphospho-sugar transferases"/>
    <property type="match status" value="1"/>
</dbReference>
<sequence length="289" mass="32340">VSDHKSKPHSAARSLSISVVCYNSGEEQLRALIASLLASLRVFQSSTPLSLVTISLVDNSEDHNVKLDLFATHAEDLDSLGVKLKLLQGQGNVGYGSAHNLVIRKSDADYHLILNPDVVLREDCLRIGIAYLEINTDVAMASPYAENALGQKQYLCKRYPSIFTFLVRGFAPSALRGIFRQRLALFEMHDLSESTPTDDVTIASGCFMLCRTDKLNAIHGFDENYFLYFEDFDLSLRLAGVGKIAYVPEMKIRHSGGNSANKGWQHIKMFARSGVRFFNTHGWRFFKQQ</sequence>
<protein>
    <recommendedName>
        <fullName evidence="1">Glycosyltransferase 2-like domain-containing protein</fullName>
    </recommendedName>
</protein>
<feature type="domain" description="Glycosyltransferase 2-like" evidence="1">
    <location>
        <begin position="16"/>
        <end position="168"/>
    </location>
</feature>